<dbReference type="AlphaFoldDB" id="A0A7T3RDR2"/>
<reference evidence="1 2" key="1">
    <citation type="submission" date="2020-11" db="EMBL/GenBank/DDBJ databases">
        <title>Treponema Peruensis nv. sp., first commensal Treponema isolated from human feces.</title>
        <authorList>
            <person name="Belkhou C."/>
            <person name="Raes J."/>
        </authorList>
    </citation>
    <scope>NUCLEOTIDE SEQUENCE [LARGE SCALE GENOMIC DNA]</scope>
    <source>
        <strain evidence="1 2">RCC2812</strain>
    </source>
</reference>
<organism evidence="1 2">
    <name type="scientific">Treponema peruense</name>
    <dbReference type="NCBI Taxonomy" id="2787628"/>
    <lineage>
        <taxon>Bacteria</taxon>
        <taxon>Pseudomonadati</taxon>
        <taxon>Spirochaetota</taxon>
        <taxon>Spirochaetia</taxon>
        <taxon>Spirochaetales</taxon>
        <taxon>Treponemataceae</taxon>
        <taxon>Treponema</taxon>
    </lineage>
</organism>
<dbReference type="KEGG" id="tper:IWA51_00745"/>
<evidence type="ECO:0000313" key="1">
    <source>
        <dbReference type="EMBL" id="QQA01185.1"/>
    </source>
</evidence>
<protein>
    <submittedName>
        <fullName evidence="1">Uncharacterized protein</fullName>
    </submittedName>
</protein>
<proteinExistence type="predicted"/>
<evidence type="ECO:0000313" key="2">
    <source>
        <dbReference type="Proteomes" id="UP000595224"/>
    </source>
</evidence>
<sequence>MNESKLFISQNEYILGHDVSHQFYIYLEYLRMQTDTKIDYYLSGTNNDKERNLKAEEEFSKEKNKYKFNLLDAQEFAIKRFLK</sequence>
<dbReference type="EMBL" id="CP064936">
    <property type="protein sequence ID" value="QQA01185.1"/>
    <property type="molecule type" value="Genomic_DNA"/>
</dbReference>
<name>A0A7T3RDR2_9SPIR</name>
<dbReference type="RefSeq" id="WP_198442779.1">
    <property type="nucleotide sequence ID" value="NZ_CBCSHE010000023.1"/>
</dbReference>
<gene>
    <name evidence="1" type="ORF">IWA51_00745</name>
</gene>
<keyword evidence="2" id="KW-1185">Reference proteome</keyword>
<accession>A0A7T3RDR2</accession>
<dbReference type="Proteomes" id="UP000595224">
    <property type="component" value="Chromosome"/>
</dbReference>